<proteinExistence type="predicted"/>
<dbReference type="InterPro" id="IPR057767">
    <property type="entry name" value="UGSC-like_dom"/>
</dbReference>
<dbReference type="Proteomes" id="UP000321638">
    <property type="component" value="Unassembled WGS sequence"/>
</dbReference>
<dbReference type="Pfam" id="PF24696">
    <property type="entry name" value="UGSC"/>
    <property type="match status" value="1"/>
</dbReference>
<dbReference type="OrthoDB" id="7376193at2"/>
<evidence type="ECO:0000313" key="2">
    <source>
        <dbReference type="EMBL" id="TXL74107.1"/>
    </source>
</evidence>
<organism evidence="2 3">
    <name type="scientific">Vineibacter terrae</name>
    <dbReference type="NCBI Taxonomy" id="2586908"/>
    <lineage>
        <taxon>Bacteria</taxon>
        <taxon>Pseudomonadati</taxon>
        <taxon>Pseudomonadota</taxon>
        <taxon>Alphaproteobacteria</taxon>
        <taxon>Hyphomicrobiales</taxon>
        <taxon>Vineibacter</taxon>
    </lineage>
</organism>
<sequence length="65" mass="6954">MQKRGVAAYVIATETFRPLVLAQAKARKIEPRLIVVKHPIGGLNAQELAERIATATAGLTEATSL</sequence>
<evidence type="ECO:0000259" key="1">
    <source>
        <dbReference type="Pfam" id="PF24696"/>
    </source>
</evidence>
<feature type="domain" description="UGSC-like" evidence="1">
    <location>
        <begin position="2"/>
        <end position="58"/>
    </location>
</feature>
<gene>
    <name evidence="2" type="ORF">FHP25_18050</name>
</gene>
<dbReference type="AlphaFoldDB" id="A0A5C8PJU1"/>
<comment type="caution">
    <text evidence="2">The sequence shown here is derived from an EMBL/GenBank/DDBJ whole genome shotgun (WGS) entry which is preliminary data.</text>
</comment>
<reference evidence="2 3" key="1">
    <citation type="submission" date="2019-06" db="EMBL/GenBank/DDBJ databases">
        <title>New taxonomy in bacterial strain CC-CFT640, isolated from vineyard.</title>
        <authorList>
            <person name="Lin S.-Y."/>
            <person name="Tsai C.-F."/>
            <person name="Young C.-C."/>
        </authorList>
    </citation>
    <scope>NUCLEOTIDE SEQUENCE [LARGE SCALE GENOMIC DNA]</scope>
    <source>
        <strain evidence="2 3">CC-CFT640</strain>
    </source>
</reference>
<dbReference type="EMBL" id="VDUZ01000020">
    <property type="protein sequence ID" value="TXL74107.1"/>
    <property type="molecule type" value="Genomic_DNA"/>
</dbReference>
<keyword evidence="3" id="KW-1185">Reference proteome</keyword>
<evidence type="ECO:0000313" key="3">
    <source>
        <dbReference type="Proteomes" id="UP000321638"/>
    </source>
</evidence>
<accession>A0A5C8PJU1</accession>
<protein>
    <recommendedName>
        <fullName evidence="1">UGSC-like domain-containing protein</fullName>
    </recommendedName>
</protein>
<name>A0A5C8PJU1_9HYPH</name>